<proteinExistence type="predicted"/>
<dbReference type="PANTHER" id="PTHR37449">
    <property type="match status" value="1"/>
</dbReference>
<dbReference type="PANTHER" id="PTHR37449:SF1">
    <property type="entry name" value="OS02G0159950 PROTEIN"/>
    <property type="match status" value="1"/>
</dbReference>
<gene>
    <name evidence="1" type="ORF">M5K25_022047</name>
</gene>
<evidence type="ECO:0000313" key="2">
    <source>
        <dbReference type="Proteomes" id="UP001552299"/>
    </source>
</evidence>
<organism evidence="1 2">
    <name type="scientific">Dendrobium thyrsiflorum</name>
    <name type="common">Pinecone-like raceme dendrobium</name>
    <name type="synonym">Orchid</name>
    <dbReference type="NCBI Taxonomy" id="117978"/>
    <lineage>
        <taxon>Eukaryota</taxon>
        <taxon>Viridiplantae</taxon>
        <taxon>Streptophyta</taxon>
        <taxon>Embryophyta</taxon>
        <taxon>Tracheophyta</taxon>
        <taxon>Spermatophyta</taxon>
        <taxon>Magnoliopsida</taxon>
        <taxon>Liliopsida</taxon>
        <taxon>Asparagales</taxon>
        <taxon>Orchidaceae</taxon>
        <taxon>Epidendroideae</taxon>
        <taxon>Malaxideae</taxon>
        <taxon>Dendrobiinae</taxon>
        <taxon>Dendrobium</taxon>
    </lineage>
</organism>
<accession>A0ABD0U5E7</accession>
<comment type="caution">
    <text evidence="1">The sequence shown here is derived from an EMBL/GenBank/DDBJ whole genome shotgun (WGS) entry which is preliminary data.</text>
</comment>
<dbReference type="AlphaFoldDB" id="A0ABD0U5E7"/>
<dbReference type="Proteomes" id="UP001552299">
    <property type="component" value="Unassembled WGS sequence"/>
</dbReference>
<sequence length="448" mass="49827">MTLNYTSHRHQQLQRQQMGQHLQLQLRPLSVLKSGIHFQSLLTAAEFGRTPDTSECRHHLHFAELNEKGNLSSNRVKLIKEQNTWCRLSSLIKNLAHICLTLTKPHGEQLRTLYTDKVGLTFIGNGLSKQSLTTARRTVEEHPFGRRHSKLFKLLWMFNWILDKSKRPTVSRSAEGLLVPRAVLKCSFVTAIELSTSASMVSSSKSITSIFSLMHWRAASVQSAARSTYKTESVIEGKTKDGKMLENGAFFSASSKAFLRLLSLSPANFDIISGPLMQKKKAPVSFATALAINVLPEPGGSPSQKISVSGATTQYSAGSVSMILNSTLLMPPLTRKRSPFLTVSVFLVYPYGGVLISVETLIPELEYLNNMTSYKSEHPTKGFITFKRIVSPLKSWSFSIVLECIETTELSSLIASSTTSRFGAFFLSKIAVLKSLFPDFLEFQAIVR</sequence>
<keyword evidence="2" id="KW-1185">Reference proteome</keyword>
<evidence type="ECO:0000313" key="1">
    <source>
        <dbReference type="EMBL" id="KAL0907628.1"/>
    </source>
</evidence>
<reference evidence="1 2" key="1">
    <citation type="journal article" date="2024" name="Plant Biotechnol. J.">
        <title>Dendrobium thyrsiflorum genome and its molecular insights into genes involved in important horticultural traits.</title>
        <authorList>
            <person name="Chen B."/>
            <person name="Wang J.Y."/>
            <person name="Zheng P.J."/>
            <person name="Li K.L."/>
            <person name="Liang Y.M."/>
            <person name="Chen X.F."/>
            <person name="Zhang C."/>
            <person name="Zhao X."/>
            <person name="He X."/>
            <person name="Zhang G.Q."/>
            <person name="Liu Z.J."/>
            <person name="Xu Q."/>
        </authorList>
    </citation>
    <scope>NUCLEOTIDE SEQUENCE [LARGE SCALE GENOMIC DNA]</scope>
    <source>
        <strain evidence="1">GZMU011</strain>
    </source>
</reference>
<protein>
    <submittedName>
        <fullName evidence="1">Uncharacterized protein</fullName>
    </submittedName>
</protein>
<dbReference type="EMBL" id="JANQDX010000017">
    <property type="protein sequence ID" value="KAL0907628.1"/>
    <property type="molecule type" value="Genomic_DNA"/>
</dbReference>
<name>A0ABD0U5E7_DENTH</name>